<dbReference type="FunFam" id="2.130.10.10:FF:000492">
    <property type="entry name" value="LEC14B homolog isoform X2"/>
    <property type="match status" value="1"/>
</dbReference>
<dbReference type="PROSITE" id="PS50294">
    <property type="entry name" value="WD_REPEATS_REGION"/>
    <property type="match status" value="2"/>
</dbReference>
<dbReference type="InterPro" id="IPR051859">
    <property type="entry name" value="DCAF"/>
</dbReference>
<feature type="repeat" description="WD" evidence="1">
    <location>
        <begin position="125"/>
        <end position="161"/>
    </location>
</feature>
<dbReference type="Gene3D" id="2.130.10.10">
    <property type="entry name" value="YVTN repeat-like/Quinoprotein amine dehydrogenase"/>
    <property type="match status" value="2"/>
</dbReference>
<feature type="repeat" description="WD" evidence="1">
    <location>
        <begin position="1"/>
        <end position="41"/>
    </location>
</feature>
<gene>
    <name evidence="2" type="ORF">HS088_TW06G00054</name>
</gene>
<dbReference type="InterPro" id="IPR001680">
    <property type="entry name" value="WD40_rpt"/>
</dbReference>
<reference evidence="2 3" key="1">
    <citation type="journal article" date="2020" name="Nat. Commun.">
        <title>Genome of Tripterygium wilfordii and identification of cytochrome P450 involved in triptolide biosynthesis.</title>
        <authorList>
            <person name="Tu L."/>
            <person name="Su P."/>
            <person name="Zhang Z."/>
            <person name="Gao L."/>
            <person name="Wang J."/>
            <person name="Hu T."/>
            <person name="Zhou J."/>
            <person name="Zhang Y."/>
            <person name="Zhao Y."/>
            <person name="Liu Y."/>
            <person name="Song Y."/>
            <person name="Tong Y."/>
            <person name="Lu Y."/>
            <person name="Yang J."/>
            <person name="Xu C."/>
            <person name="Jia M."/>
            <person name="Peters R.J."/>
            <person name="Huang L."/>
            <person name="Gao W."/>
        </authorList>
    </citation>
    <scope>NUCLEOTIDE SEQUENCE [LARGE SCALE GENOMIC DNA]</scope>
    <source>
        <strain evidence="3">cv. XIE 37</strain>
        <tissue evidence="2">Leaf</tissue>
    </source>
</reference>
<dbReference type="PANTHER" id="PTHR19847">
    <property type="entry name" value="DDB1- AND CUL4-ASSOCIATED FACTOR 11"/>
    <property type="match status" value="1"/>
</dbReference>
<name>A0A7J7DHX7_TRIWF</name>
<dbReference type="SMART" id="SM00320">
    <property type="entry name" value="WD40"/>
    <property type="match status" value="3"/>
</dbReference>
<evidence type="ECO:0000313" key="3">
    <source>
        <dbReference type="Proteomes" id="UP000593562"/>
    </source>
</evidence>
<dbReference type="InParanoid" id="A0A7J7DHX7"/>
<dbReference type="InterPro" id="IPR036322">
    <property type="entry name" value="WD40_repeat_dom_sf"/>
</dbReference>
<dbReference type="InterPro" id="IPR015943">
    <property type="entry name" value="WD40/YVTN_repeat-like_dom_sf"/>
</dbReference>
<evidence type="ECO:0000313" key="2">
    <source>
        <dbReference type="EMBL" id="KAF5745889.1"/>
    </source>
</evidence>
<dbReference type="PROSITE" id="PS50082">
    <property type="entry name" value="WD_REPEATS_2"/>
    <property type="match status" value="2"/>
</dbReference>
<accession>A0A7J7DHX7</accession>
<dbReference type="GO" id="GO:0043161">
    <property type="term" value="P:proteasome-mediated ubiquitin-dependent protein catabolic process"/>
    <property type="evidence" value="ECO:0007669"/>
    <property type="project" value="TreeGrafter"/>
</dbReference>
<keyword evidence="3" id="KW-1185">Reference proteome</keyword>
<dbReference type="SUPFAM" id="SSF50978">
    <property type="entry name" value="WD40 repeat-like"/>
    <property type="match status" value="1"/>
</dbReference>
<organism evidence="2 3">
    <name type="scientific">Tripterygium wilfordii</name>
    <name type="common">Thunder God vine</name>
    <dbReference type="NCBI Taxonomy" id="458696"/>
    <lineage>
        <taxon>Eukaryota</taxon>
        <taxon>Viridiplantae</taxon>
        <taxon>Streptophyta</taxon>
        <taxon>Embryophyta</taxon>
        <taxon>Tracheophyta</taxon>
        <taxon>Spermatophyta</taxon>
        <taxon>Magnoliopsida</taxon>
        <taxon>eudicotyledons</taxon>
        <taxon>Gunneridae</taxon>
        <taxon>Pentapetalae</taxon>
        <taxon>rosids</taxon>
        <taxon>fabids</taxon>
        <taxon>Celastrales</taxon>
        <taxon>Celastraceae</taxon>
        <taxon>Tripterygium</taxon>
    </lineage>
</organism>
<keyword evidence="1" id="KW-0853">WD repeat</keyword>
<dbReference type="AlphaFoldDB" id="A0A7J7DHX7"/>
<comment type="caution">
    <text evidence="2">The sequence shown here is derived from an EMBL/GenBank/DDBJ whole genome shotgun (WGS) entry which is preliminary data.</text>
</comment>
<proteinExistence type="predicted"/>
<dbReference type="PANTHER" id="PTHR19847:SF27">
    <property type="entry name" value="LEC14B HOMOLOG"/>
    <property type="match status" value="1"/>
</dbReference>
<protein>
    <submittedName>
        <fullName evidence="2">LEC14B protein isoform X2</fullName>
    </submittedName>
</protein>
<sequence length="161" mass="18786">MGHLEGIKCIDSRGDGRYFISNGKDQSLKLWDVRKMRSSSTCNLGQPRDHEWDYRWNDYPTELRDRKHPGDQSVATYKGHSVLRTFIRCYFSPAYSTGQKYIYTGSEDSHVYVYDLVSGDQVAVLRFHDSPVRDCSWHPYYPMLLSSSWDGNIVKWEFPGN</sequence>
<dbReference type="GO" id="GO:0080008">
    <property type="term" value="C:Cul4-RING E3 ubiquitin ligase complex"/>
    <property type="evidence" value="ECO:0007669"/>
    <property type="project" value="TreeGrafter"/>
</dbReference>
<dbReference type="Pfam" id="PF00400">
    <property type="entry name" value="WD40"/>
    <property type="match status" value="3"/>
</dbReference>
<dbReference type="Proteomes" id="UP000593562">
    <property type="component" value="Unassembled WGS sequence"/>
</dbReference>
<dbReference type="EMBL" id="JAAARO010000006">
    <property type="protein sequence ID" value="KAF5745889.1"/>
    <property type="molecule type" value="Genomic_DNA"/>
</dbReference>
<evidence type="ECO:0000256" key="1">
    <source>
        <dbReference type="PROSITE-ProRule" id="PRU00221"/>
    </source>
</evidence>